<keyword evidence="6 7" id="KW-0472">Membrane</keyword>
<feature type="transmembrane region" description="Helical" evidence="7">
    <location>
        <begin position="164"/>
        <end position="186"/>
    </location>
</feature>
<dbReference type="AlphaFoldDB" id="A0A1F8GRP3"/>
<evidence type="ECO:0000256" key="1">
    <source>
        <dbReference type="ARBA" id="ARBA00004651"/>
    </source>
</evidence>
<evidence type="ECO:0000313" key="8">
    <source>
        <dbReference type="EMBL" id="OGN27660.1"/>
    </source>
</evidence>
<proteinExistence type="predicted"/>
<keyword evidence="4 7" id="KW-0812">Transmembrane</keyword>
<keyword evidence="3" id="KW-1003">Cell membrane</keyword>
<dbReference type="Pfam" id="PF07690">
    <property type="entry name" value="MFS_1"/>
    <property type="match status" value="1"/>
</dbReference>
<dbReference type="InterPro" id="IPR036259">
    <property type="entry name" value="MFS_trans_sf"/>
</dbReference>
<evidence type="ECO:0000256" key="4">
    <source>
        <dbReference type="ARBA" id="ARBA00022692"/>
    </source>
</evidence>
<dbReference type="Proteomes" id="UP000178444">
    <property type="component" value="Unassembled WGS sequence"/>
</dbReference>
<feature type="transmembrane region" description="Helical" evidence="7">
    <location>
        <begin position="36"/>
        <end position="56"/>
    </location>
</feature>
<feature type="transmembrane region" description="Helical" evidence="7">
    <location>
        <begin position="102"/>
        <end position="123"/>
    </location>
</feature>
<feature type="transmembrane region" description="Helical" evidence="7">
    <location>
        <begin position="135"/>
        <end position="158"/>
    </location>
</feature>
<evidence type="ECO:0000256" key="5">
    <source>
        <dbReference type="ARBA" id="ARBA00022989"/>
    </source>
</evidence>
<evidence type="ECO:0008006" key="10">
    <source>
        <dbReference type="Google" id="ProtNLM"/>
    </source>
</evidence>
<evidence type="ECO:0000313" key="9">
    <source>
        <dbReference type="Proteomes" id="UP000178444"/>
    </source>
</evidence>
<evidence type="ECO:0000256" key="3">
    <source>
        <dbReference type="ARBA" id="ARBA00022475"/>
    </source>
</evidence>
<dbReference type="PANTHER" id="PTHR23517">
    <property type="entry name" value="RESISTANCE PROTEIN MDTM, PUTATIVE-RELATED-RELATED"/>
    <property type="match status" value="1"/>
</dbReference>
<accession>A0A1F8GRP3</accession>
<dbReference type="Gene3D" id="1.20.1250.20">
    <property type="entry name" value="MFS general substrate transporter like domains"/>
    <property type="match status" value="1"/>
</dbReference>
<dbReference type="GO" id="GO:0005886">
    <property type="term" value="C:plasma membrane"/>
    <property type="evidence" value="ECO:0007669"/>
    <property type="project" value="UniProtKB-SubCell"/>
</dbReference>
<dbReference type="InterPro" id="IPR050171">
    <property type="entry name" value="MFS_Transporters"/>
</dbReference>
<dbReference type="InterPro" id="IPR011701">
    <property type="entry name" value="MFS"/>
</dbReference>
<evidence type="ECO:0000256" key="6">
    <source>
        <dbReference type="ARBA" id="ARBA00023136"/>
    </source>
</evidence>
<feature type="transmembrane region" description="Helical" evidence="7">
    <location>
        <begin position="7"/>
        <end position="30"/>
    </location>
</feature>
<dbReference type="EMBL" id="MGKO01000008">
    <property type="protein sequence ID" value="OGN27660.1"/>
    <property type="molecule type" value="Genomic_DNA"/>
</dbReference>
<name>A0A1F8GRP3_9BACT</name>
<keyword evidence="2" id="KW-0813">Transport</keyword>
<evidence type="ECO:0000256" key="7">
    <source>
        <dbReference type="SAM" id="Phobius"/>
    </source>
</evidence>
<feature type="transmembrane region" description="Helical" evidence="7">
    <location>
        <begin position="76"/>
        <end position="96"/>
    </location>
</feature>
<comment type="subcellular location">
    <subcellularLocation>
        <location evidence="1">Cell membrane</location>
        <topology evidence="1">Multi-pass membrane protein</topology>
    </subcellularLocation>
</comment>
<organism evidence="8 9">
    <name type="scientific">Candidatus Yanofskybacteria bacterium RIFCSPLOWO2_01_FULL_49_17</name>
    <dbReference type="NCBI Taxonomy" id="1802700"/>
    <lineage>
        <taxon>Bacteria</taxon>
        <taxon>Candidatus Yanofskyibacteriota</taxon>
    </lineage>
</organism>
<reference evidence="8 9" key="1">
    <citation type="journal article" date="2016" name="Nat. Commun.">
        <title>Thousands of microbial genomes shed light on interconnected biogeochemical processes in an aquifer system.</title>
        <authorList>
            <person name="Anantharaman K."/>
            <person name="Brown C.T."/>
            <person name="Hug L.A."/>
            <person name="Sharon I."/>
            <person name="Castelle C.J."/>
            <person name="Probst A.J."/>
            <person name="Thomas B.C."/>
            <person name="Singh A."/>
            <person name="Wilkins M.J."/>
            <person name="Karaoz U."/>
            <person name="Brodie E.L."/>
            <person name="Williams K.H."/>
            <person name="Hubbard S.S."/>
            <person name="Banfield J.F."/>
        </authorList>
    </citation>
    <scope>NUCLEOTIDE SEQUENCE [LARGE SCALE GENOMIC DNA]</scope>
</reference>
<sequence length="205" mass="22218">MKVNSVIRYLVIGDFFVNAGFSVFAPILAVFITRQIAGGTIATVGFAAAIVQIMKVIVELPVSKILDKNHGEYDDFVSLIFGSTLIALVPFMYLMASETLHLYLIAAIYGTGIGFVVPPWYAIFSRHLDKFQESFEWSLDSISIGIAGAAAAAIGGVLAEKFGFNFVFVAGGIFAVFGGAMQLKIFSHIRRKVPRGQVKPMPDKS</sequence>
<evidence type="ECO:0000256" key="2">
    <source>
        <dbReference type="ARBA" id="ARBA00022448"/>
    </source>
</evidence>
<keyword evidence="5 7" id="KW-1133">Transmembrane helix</keyword>
<gene>
    <name evidence="8" type="ORF">A2941_01575</name>
</gene>
<comment type="caution">
    <text evidence="8">The sequence shown here is derived from an EMBL/GenBank/DDBJ whole genome shotgun (WGS) entry which is preliminary data.</text>
</comment>
<protein>
    <recommendedName>
        <fullName evidence="10">Major facilitator superfamily (MFS) profile domain-containing protein</fullName>
    </recommendedName>
</protein>
<dbReference type="GO" id="GO:0022857">
    <property type="term" value="F:transmembrane transporter activity"/>
    <property type="evidence" value="ECO:0007669"/>
    <property type="project" value="InterPro"/>
</dbReference>
<dbReference type="SUPFAM" id="SSF103473">
    <property type="entry name" value="MFS general substrate transporter"/>
    <property type="match status" value="1"/>
</dbReference>